<protein>
    <submittedName>
        <fullName evidence="1">Uncharacterized protein</fullName>
    </submittedName>
</protein>
<dbReference type="OrthoDB" id="3351920at2"/>
<sequence>MTDALSKVCRDAALTVRGLITAMERLGHERLAGDDPALYWLEDWETLLRLREAYAADLLAGRTPRLDVPAGEDGRPISRRMSELEGCQVAQRLWELP</sequence>
<comment type="caution">
    <text evidence="1">The sequence shown here is derived from an EMBL/GenBank/DDBJ whole genome shotgun (WGS) entry which is preliminary data.</text>
</comment>
<reference evidence="1 2" key="1">
    <citation type="submission" date="2013-08" db="EMBL/GenBank/DDBJ databases">
        <title>Intrasporangium oryzae NRRL B-24470.</title>
        <authorList>
            <person name="Liu H."/>
            <person name="Wang G."/>
        </authorList>
    </citation>
    <scope>NUCLEOTIDE SEQUENCE [LARGE SCALE GENOMIC DNA]</scope>
    <source>
        <strain evidence="1 2">NRRL B-24470</strain>
    </source>
</reference>
<gene>
    <name evidence="1" type="ORF">N865_10455</name>
</gene>
<name>W9GC83_9MICO</name>
<evidence type="ECO:0000313" key="1">
    <source>
        <dbReference type="EMBL" id="EWT01459.1"/>
    </source>
</evidence>
<dbReference type="RefSeq" id="WP_034805832.1">
    <property type="nucleotide sequence ID" value="NZ_AWSA01000022.1"/>
</dbReference>
<keyword evidence="2" id="KW-1185">Reference proteome</keyword>
<dbReference type="STRING" id="1386089.N865_10455"/>
<proteinExistence type="predicted"/>
<dbReference type="Proteomes" id="UP000019489">
    <property type="component" value="Unassembled WGS sequence"/>
</dbReference>
<accession>W9GC83</accession>
<evidence type="ECO:0000313" key="2">
    <source>
        <dbReference type="Proteomes" id="UP000019489"/>
    </source>
</evidence>
<organism evidence="1 2">
    <name type="scientific">Intrasporangium oryzae NRRL B-24470</name>
    <dbReference type="NCBI Taxonomy" id="1386089"/>
    <lineage>
        <taxon>Bacteria</taxon>
        <taxon>Bacillati</taxon>
        <taxon>Actinomycetota</taxon>
        <taxon>Actinomycetes</taxon>
        <taxon>Micrococcales</taxon>
        <taxon>Intrasporangiaceae</taxon>
        <taxon>Intrasporangium</taxon>
    </lineage>
</organism>
<dbReference type="eggNOG" id="ENOG50324ZC">
    <property type="taxonomic scope" value="Bacteria"/>
</dbReference>
<dbReference type="AlphaFoldDB" id="W9GC83"/>
<dbReference type="EMBL" id="AWSA01000022">
    <property type="protein sequence ID" value="EWT01459.1"/>
    <property type="molecule type" value="Genomic_DNA"/>
</dbReference>